<evidence type="ECO:0000256" key="5">
    <source>
        <dbReference type="ARBA" id="ARBA00023251"/>
    </source>
</evidence>
<feature type="transmembrane region" description="Helical" evidence="6">
    <location>
        <begin position="43"/>
        <end position="64"/>
    </location>
</feature>
<keyword evidence="6" id="KW-0813">Transport</keyword>
<evidence type="ECO:0000313" key="9">
    <source>
        <dbReference type="Proteomes" id="UP001266099"/>
    </source>
</evidence>
<comment type="subcellular location">
    <subcellularLocation>
        <location evidence="6">Cell membrane</location>
        <topology evidence="6">Multi-pass membrane protein</topology>
    </subcellularLocation>
    <subcellularLocation>
        <location evidence="1">Membrane</location>
        <topology evidence="1">Multi-pass membrane protein</topology>
    </subcellularLocation>
</comment>
<feature type="transmembrane region" description="Helical" evidence="6">
    <location>
        <begin position="70"/>
        <end position="91"/>
    </location>
</feature>
<comment type="similarity">
    <text evidence="6">Belongs to the ABC-2 integral membrane protein family.</text>
</comment>
<evidence type="ECO:0000256" key="1">
    <source>
        <dbReference type="ARBA" id="ARBA00004141"/>
    </source>
</evidence>
<evidence type="ECO:0000256" key="6">
    <source>
        <dbReference type="RuleBase" id="RU361157"/>
    </source>
</evidence>
<keyword evidence="9" id="KW-1185">Reference proteome</keyword>
<feature type="transmembrane region" description="Helical" evidence="6">
    <location>
        <begin position="115"/>
        <end position="142"/>
    </location>
</feature>
<sequence>MSQRAYKSETNADSRSVASWFHSLAIMMRLEWLGAELHTWQRWVSLAVLPMTYLGLLGVGLASAFGDGTYLNFVVPGAIVMQALSGLNRVVARTVTERRWGLAAFKLQSGVPKSAYLFGLIFPGIAIFAVQALILLVFAAILGVRYSLLTIAVMMFAAVLGALTWSLLSFVVASAVRNYQTRDFILTITIMPLTFAAPVFYPLDSAPLALKMLALINPLTYQVHLVRGATYGQIEMLPAFVCLGTLVMAAVMALFAARKMQELSFEG</sequence>
<keyword evidence="4 6" id="KW-0472">Membrane</keyword>
<proteinExistence type="inferred from homology"/>
<evidence type="ECO:0000259" key="7">
    <source>
        <dbReference type="PROSITE" id="PS51012"/>
    </source>
</evidence>
<reference evidence="8 9" key="1">
    <citation type="submission" date="2023-07" db="EMBL/GenBank/DDBJ databases">
        <title>Sequencing the genomes of 1000 actinobacteria strains.</title>
        <authorList>
            <person name="Klenk H.-P."/>
        </authorList>
    </citation>
    <scope>NUCLEOTIDE SEQUENCE [LARGE SCALE GENOMIC DNA]</scope>
    <source>
        <strain evidence="8 9">DSM 15539</strain>
    </source>
</reference>
<feature type="domain" description="ABC transmembrane type-2" evidence="7">
    <location>
        <begin position="37"/>
        <end position="260"/>
    </location>
</feature>
<evidence type="ECO:0000256" key="3">
    <source>
        <dbReference type="ARBA" id="ARBA00022989"/>
    </source>
</evidence>
<feature type="transmembrane region" description="Helical" evidence="6">
    <location>
        <begin position="236"/>
        <end position="257"/>
    </location>
</feature>
<dbReference type="InterPro" id="IPR047817">
    <property type="entry name" value="ABC2_TM_bact-type"/>
</dbReference>
<evidence type="ECO:0000313" key="8">
    <source>
        <dbReference type="EMBL" id="MDR6939492.1"/>
    </source>
</evidence>
<organism evidence="8 9">
    <name type="scientific">Arcanobacterium hippocoleae</name>
    <dbReference type="NCBI Taxonomy" id="149017"/>
    <lineage>
        <taxon>Bacteria</taxon>
        <taxon>Bacillati</taxon>
        <taxon>Actinomycetota</taxon>
        <taxon>Actinomycetes</taxon>
        <taxon>Actinomycetales</taxon>
        <taxon>Actinomycetaceae</taxon>
        <taxon>Arcanobacterium</taxon>
    </lineage>
</organism>
<dbReference type="Pfam" id="PF01061">
    <property type="entry name" value="ABC2_membrane"/>
    <property type="match status" value="1"/>
</dbReference>
<gene>
    <name evidence="8" type="ORF">J2S36_001035</name>
</gene>
<keyword evidence="6" id="KW-1003">Cell membrane</keyword>
<accession>A0ABU1T284</accession>
<feature type="transmembrane region" description="Helical" evidence="6">
    <location>
        <begin position="184"/>
        <end position="203"/>
    </location>
</feature>
<dbReference type="InterPro" id="IPR051784">
    <property type="entry name" value="Nod_factor_ABC_transporter"/>
</dbReference>
<keyword evidence="5" id="KW-0046">Antibiotic resistance</keyword>
<evidence type="ECO:0000256" key="4">
    <source>
        <dbReference type="ARBA" id="ARBA00023136"/>
    </source>
</evidence>
<dbReference type="Proteomes" id="UP001266099">
    <property type="component" value="Unassembled WGS sequence"/>
</dbReference>
<dbReference type="EMBL" id="JAVDUJ010000001">
    <property type="protein sequence ID" value="MDR6939492.1"/>
    <property type="molecule type" value="Genomic_DNA"/>
</dbReference>
<dbReference type="RefSeq" id="WP_309956197.1">
    <property type="nucleotide sequence ID" value="NZ_CP136414.1"/>
</dbReference>
<feature type="transmembrane region" description="Helical" evidence="6">
    <location>
        <begin position="148"/>
        <end position="172"/>
    </location>
</feature>
<keyword evidence="3 6" id="KW-1133">Transmembrane helix</keyword>
<protein>
    <recommendedName>
        <fullName evidence="6">Transport permease protein</fullName>
    </recommendedName>
</protein>
<dbReference type="PANTHER" id="PTHR43229">
    <property type="entry name" value="NODULATION PROTEIN J"/>
    <property type="match status" value="1"/>
</dbReference>
<dbReference type="PANTHER" id="PTHR43229:SF2">
    <property type="entry name" value="NODULATION PROTEIN J"/>
    <property type="match status" value="1"/>
</dbReference>
<comment type="caution">
    <text evidence="8">The sequence shown here is derived from an EMBL/GenBank/DDBJ whole genome shotgun (WGS) entry which is preliminary data.</text>
</comment>
<name>A0ABU1T284_9ACTO</name>
<evidence type="ECO:0000256" key="2">
    <source>
        <dbReference type="ARBA" id="ARBA00022692"/>
    </source>
</evidence>
<dbReference type="InterPro" id="IPR013525">
    <property type="entry name" value="ABC2_TM"/>
</dbReference>
<dbReference type="PROSITE" id="PS51012">
    <property type="entry name" value="ABC_TM2"/>
    <property type="match status" value="1"/>
</dbReference>
<keyword evidence="2 6" id="KW-0812">Transmembrane</keyword>
<dbReference type="InterPro" id="IPR000412">
    <property type="entry name" value="ABC_2_transport"/>
</dbReference>
<dbReference type="PIRSF" id="PIRSF006648">
    <property type="entry name" value="DrrB"/>
    <property type="match status" value="1"/>
</dbReference>